<evidence type="ECO:0008006" key="3">
    <source>
        <dbReference type="Google" id="ProtNLM"/>
    </source>
</evidence>
<organism evidence="1 2">
    <name type="scientific">Shouchella clausii</name>
    <name type="common">Alkalihalobacillus clausii</name>
    <dbReference type="NCBI Taxonomy" id="79880"/>
    <lineage>
        <taxon>Bacteria</taxon>
        <taxon>Bacillati</taxon>
        <taxon>Bacillota</taxon>
        <taxon>Bacilli</taxon>
        <taxon>Bacillales</taxon>
        <taxon>Bacillaceae</taxon>
        <taxon>Shouchella</taxon>
    </lineage>
</organism>
<evidence type="ECO:0000313" key="1">
    <source>
        <dbReference type="EMBL" id="PAE88115.1"/>
    </source>
</evidence>
<sequence>MIGLIHNEWLKSWYGRKMWLFSIVMAVFMVGALGIALLVQANTDITIAAEDFSEISVMLFPTFIMLYGVVLIAGAIAGEHAHGTVKQLLIRPTSRTKVLISKWAGNFLLAGLAFGILVLITTVTGILVFQSDATVLEIAKDTAATALYQLPTLVFYMALATLIAVLTKSTALTIIITFLPMFFGSIVQFFIVRYEWSKWIVLSHIDFYSNYHELGTMPEPFANMWASLGFLAAHIALILLVAHVVFQKRDVL</sequence>
<name>A0A268NYK4_SHOCL</name>
<dbReference type="Pfam" id="PF12679">
    <property type="entry name" value="ABC2_membrane_2"/>
    <property type="match status" value="1"/>
</dbReference>
<comment type="caution">
    <text evidence="1">The sequence shown here is derived from an EMBL/GenBank/DDBJ whole genome shotgun (WGS) entry which is preliminary data.</text>
</comment>
<dbReference type="PANTHER" id="PTHR37305:SF1">
    <property type="entry name" value="MEMBRANE PROTEIN"/>
    <property type="match status" value="1"/>
</dbReference>
<protein>
    <recommendedName>
        <fullName evidence="3">ABC transporter permease</fullName>
    </recommendedName>
</protein>
<dbReference type="RefSeq" id="WP_035204427.1">
    <property type="nucleotide sequence ID" value="NZ_CP012475.1"/>
</dbReference>
<reference evidence="1 2" key="1">
    <citation type="submission" date="2017-07" db="EMBL/GenBank/DDBJ databases">
        <title>Isolation and whole genome analysis of endospore-forming bacteria from heroin.</title>
        <authorList>
            <person name="Kalinowski J."/>
            <person name="Ahrens B."/>
            <person name="Al-Dilaimi A."/>
            <person name="Winkler A."/>
            <person name="Wibberg D."/>
            <person name="Schleenbecker U."/>
            <person name="Ruckert C."/>
            <person name="Wolfel R."/>
            <person name="Grass G."/>
        </authorList>
    </citation>
    <scope>NUCLEOTIDE SEQUENCE [LARGE SCALE GENOMIC DNA]</scope>
    <source>
        <strain evidence="1 2">7539</strain>
    </source>
</reference>
<proteinExistence type="predicted"/>
<dbReference type="GO" id="GO:0140359">
    <property type="term" value="F:ABC-type transporter activity"/>
    <property type="evidence" value="ECO:0007669"/>
    <property type="project" value="InterPro"/>
</dbReference>
<dbReference type="GO" id="GO:0005886">
    <property type="term" value="C:plasma membrane"/>
    <property type="evidence" value="ECO:0007669"/>
    <property type="project" value="UniProtKB-SubCell"/>
</dbReference>
<dbReference type="PANTHER" id="PTHR37305">
    <property type="entry name" value="INTEGRAL MEMBRANE PROTEIN-RELATED"/>
    <property type="match status" value="1"/>
</dbReference>
<dbReference type="Proteomes" id="UP000216207">
    <property type="component" value="Unassembled WGS sequence"/>
</dbReference>
<evidence type="ECO:0000313" key="2">
    <source>
        <dbReference type="Proteomes" id="UP000216207"/>
    </source>
</evidence>
<accession>A0A268NYK4</accession>
<dbReference type="EMBL" id="NPCC01000023">
    <property type="protein sequence ID" value="PAE88115.1"/>
    <property type="molecule type" value="Genomic_DNA"/>
</dbReference>
<gene>
    <name evidence="1" type="ORF">CHH72_14805</name>
</gene>
<dbReference type="AlphaFoldDB" id="A0A268NYK4"/>